<sequence>GNIVRFKGYVSNFYEDGRHEILTGEVFYKTKGSVDYCFRVDGKYNYGLNSNNISGYEIIGNITDNPKSEVNK</sequence>
<proteinExistence type="predicted"/>
<evidence type="ECO:0000313" key="1">
    <source>
        <dbReference type="EMBL" id="KKL83871.1"/>
    </source>
</evidence>
<name>A0A0F9G069_9ZZZZ</name>
<organism evidence="1">
    <name type="scientific">marine sediment metagenome</name>
    <dbReference type="NCBI Taxonomy" id="412755"/>
    <lineage>
        <taxon>unclassified sequences</taxon>
        <taxon>metagenomes</taxon>
        <taxon>ecological metagenomes</taxon>
    </lineage>
</organism>
<reference evidence="1" key="1">
    <citation type="journal article" date="2015" name="Nature">
        <title>Complex archaea that bridge the gap between prokaryotes and eukaryotes.</title>
        <authorList>
            <person name="Spang A."/>
            <person name="Saw J.H."/>
            <person name="Jorgensen S.L."/>
            <person name="Zaremba-Niedzwiedzka K."/>
            <person name="Martijn J."/>
            <person name="Lind A.E."/>
            <person name="van Eijk R."/>
            <person name="Schleper C."/>
            <person name="Guy L."/>
            <person name="Ettema T.J."/>
        </authorList>
    </citation>
    <scope>NUCLEOTIDE SEQUENCE</scope>
</reference>
<gene>
    <name evidence="1" type="ORF">LCGC14_1970440</name>
</gene>
<dbReference type="EMBL" id="LAZR01021858">
    <property type="protein sequence ID" value="KKL83871.1"/>
    <property type="molecule type" value="Genomic_DNA"/>
</dbReference>
<comment type="caution">
    <text evidence="1">The sequence shown here is derived from an EMBL/GenBank/DDBJ whole genome shotgun (WGS) entry which is preliminary data.</text>
</comment>
<protein>
    <submittedName>
        <fullName evidence="1">Uncharacterized protein</fullName>
    </submittedName>
</protein>
<dbReference type="AlphaFoldDB" id="A0A0F9G069"/>
<feature type="non-terminal residue" evidence="1">
    <location>
        <position position="1"/>
    </location>
</feature>
<accession>A0A0F9G069</accession>